<proteinExistence type="predicted"/>
<organism evidence="1">
    <name type="scientific">Ophidiomyces ophidiicola</name>
    <dbReference type="NCBI Taxonomy" id="1387563"/>
    <lineage>
        <taxon>Eukaryota</taxon>
        <taxon>Fungi</taxon>
        <taxon>Dikarya</taxon>
        <taxon>Ascomycota</taxon>
        <taxon>Pezizomycotina</taxon>
        <taxon>Eurotiomycetes</taxon>
        <taxon>Eurotiomycetidae</taxon>
        <taxon>Onygenales</taxon>
        <taxon>Onygenaceae</taxon>
        <taxon>Ophidiomyces</taxon>
    </lineage>
</organism>
<accession>A0ACB8UUR5</accession>
<name>A0ACB8UUR5_9EURO</name>
<comment type="caution">
    <text evidence="1">The sequence shown here is derived from an EMBL/GenBank/DDBJ whole genome shotgun (WGS) entry which is preliminary data.</text>
</comment>
<evidence type="ECO:0000313" key="1">
    <source>
        <dbReference type="EMBL" id="KAI2385594.1"/>
    </source>
</evidence>
<dbReference type="EMBL" id="JALBCA010000056">
    <property type="protein sequence ID" value="KAI2385594.1"/>
    <property type="molecule type" value="Genomic_DNA"/>
</dbReference>
<sequence length="1237" mass="138804">MAPKKKGNKKNQKKQKQQDGEEQPELSQGLEQEQSQDAEDNLEQLPTPPPEEATAAQLSSLPLSPKTDAHTSPTVETPFAESAEATPPATPLEFIEETSVPATEPNIGPETILDTVPDTEAGTVPESITDIAAEAVPIAAPEPILDTILENKPIALPEPAVDIAVDIAPDSPPIPVFNNIPETILDAPQLNSSSLANEDSTILSEELPRELEIEQDKELEKEPEIESKHLESVLSPESERETEKVTEASGLQDTVSETPIPNPKETPATSIFEPASDTDVSHTAYKSSPVPTPTEIAPKSQRQQSVAEPRFPSPSLPSAKPKTSSPQAYGYPQSASPVHAHSPHYAYSIPYPHPYAPTPIYPNGSLHDPNQAAMAVSVGTHYSPVVHSSNADRYHSRMASRGSFGRNHPDYPYNMSSHPPKRVSTPTQQRQAENGNSDSLHIEGDTIKLLQRIQNVIPDINRLVTSYRDTQNQLSAHVAQSRQIEEQHERSLMEKEFYIEALQAQIQKAAKENAAEAAKLRNRISELRMELGGLQEQHRDVEDSLEELKKANDELIQARADLEEEISGLQKTMQEEKFNHREEMQRQQELTKDALAAQKEELNGYFQEIKNEDDRLAAEQLQAREQELNEERDNLKADWDRQMKELEQSKLDMAADYDNKLKVNQDEIDAKEADLVAKQGELDAKQTELESKQEELNAAKLDLDAKQLELEKRQQELEEKQKEIDAKQEEINGLKSDLESKIADLGAKQCELDEKQAELQAKQSELQSIQEQLAGVKAELEEKKQELEVKEAELVSKQEALDAKQTELDDVREKYAAKVAALQAALEEQKNATKASEDKVAEMTTERQQKEESWQKDREDFEAQLKQKAEELKLVLEEKEVLSLDGKTREEQLQNIVEEMRQTHDNLSKDRERLKKTLHSLGEATDMKIKGDAFFIDCFGDLSRLIVELSKEFFTYIPIEPPAHILAKIPSDIPQFLDNTPASRELRSAYVQHVVSKTLTYRIFQPFLFTLGRRYDKADTFFQMLSIDIRRKSVRREAFWRQQTLKAAYTASDAKQAINVVAAVVVDEIVDHILHFTDPKHLDALVISVRKIVKLAAETWRLARVERELIVATMPSADDDQTANDQWDEFIYDPSSSSPKPSESGRTPLLRMLPRIHREPVHEDFLKPEEAEKANQCVYVPGVILYTDSPPVLARKEELSKKSTDAPPLGVESTETTNGVETHGAGTGENLAEKAEA</sequence>
<reference evidence="1" key="1">
    <citation type="journal article" date="2022" name="bioRxiv">
        <title>Population genetic analysis of Ophidiomyces ophidiicola, the causative agent of snake fungal disease, indicates recent introductions to the USA.</title>
        <authorList>
            <person name="Ladner J.T."/>
            <person name="Palmer J.M."/>
            <person name="Ettinger C.L."/>
            <person name="Stajich J.E."/>
            <person name="Farrell T.M."/>
            <person name="Glorioso B.M."/>
            <person name="Lawson B."/>
            <person name="Price S.J."/>
            <person name="Stengle A.G."/>
            <person name="Grear D.A."/>
            <person name="Lorch J.M."/>
        </authorList>
    </citation>
    <scope>NUCLEOTIDE SEQUENCE</scope>
    <source>
        <strain evidence="1">NWHC 24266-5</strain>
    </source>
</reference>
<protein>
    <submittedName>
        <fullName evidence="1">Uncharacterized protein</fullName>
    </submittedName>
</protein>
<gene>
    <name evidence="1" type="ORF">LOY88_003975</name>
</gene>